<keyword evidence="10" id="KW-0833">Ubl conjugation pathway</keyword>
<dbReference type="PROSITE" id="PS51873">
    <property type="entry name" value="TRIAD"/>
    <property type="match status" value="1"/>
</dbReference>
<dbReference type="PROSITE" id="PS00518">
    <property type="entry name" value="ZF_RING_1"/>
    <property type="match status" value="1"/>
</dbReference>
<dbReference type="EMBL" id="JAUIZM010000011">
    <property type="protein sequence ID" value="KAK1354994.1"/>
    <property type="molecule type" value="Genomic_DNA"/>
</dbReference>
<evidence type="ECO:0000256" key="3">
    <source>
        <dbReference type="ARBA" id="ARBA00003976"/>
    </source>
</evidence>
<dbReference type="AlphaFoldDB" id="A0AAD8M0B2"/>
<evidence type="ECO:0000256" key="11">
    <source>
        <dbReference type="ARBA" id="ARBA00022833"/>
    </source>
</evidence>
<gene>
    <name evidence="15" type="ORF">POM88_048250</name>
</gene>
<sequence>MGTQAKPVEIVEIPDDDDDHIPISIPRDPSKQPAIGANKEDAIPVESYCQSMENRDFALAIMSSIFPKSSRNPKKRIFIDLSRDIQDTPDDDIQVLDFLTFENGNSRRKRAMNSNFELGESSNAQSGSFVCEICVDEKLFKQSFSINGCTHSYCTDCICKYIVSKLQDNITQICCPVSGCLGLLEPEDCRLILPREVFDRWGKALCEAVICDSQKFYCPYKDCSAMLINDGGMPFALSNCQYCERYFCAQCNVPWHLGMDCREFQNLSQDERGAEDVMLMQLAKNNKWIRCPRCRFYVEKSSGCLFIRCRCGFSFCYNCGTPLISHRCPTCN</sequence>
<organism evidence="15 16">
    <name type="scientific">Heracleum sosnowskyi</name>
    <dbReference type="NCBI Taxonomy" id="360622"/>
    <lineage>
        <taxon>Eukaryota</taxon>
        <taxon>Viridiplantae</taxon>
        <taxon>Streptophyta</taxon>
        <taxon>Embryophyta</taxon>
        <taxon>Tracheophyta</taxon>
        <taxon>Spermatophyta</taxon>
        <taxon>Magnoliopsida</taxon>
        <taxon>eudicotyledons</taxon>
        <taxon>Gunneridae</taxon>
        <taxon>Pentapetalae</taxon>
        <taxon>asterids</taxon>
        <taxon>campanulids</taxon>
        <taxon>Apiales</taxon>
        <taxon>Apiaceae</taxon>
        <taxon>Apioideae</taxon>
        <taxon>apioid superclade</taxon>
        <taxon>Tordylieae</taxon>
        <taxon>Tordyliinae</taxon>
        <taxon>Heracleum</taxon>
    </lineage>
</organism>
<evidence type="ECO:0000256" key="12">
    <source>
        <dbReference type="PROSITE-ProRule" id="PRU00175"/>
    </source>
</evidence>
<protein>
    <recommendedName>
        <fullName evidence="5">RBR-type E3 ubiquitin transferase</fullName>
        <ecNumber evidence="5">2.3.2.31</ecNumber>
    </recommendedName>
</protein>
<dbReference type="GO" id="GO:0008270">
    <property type="term" value="F:zinc ion binding"/>
    <property type="evidence" value="ECO:0007669"/>
    <property type="project" value="UniProtKB-KW"/>
</dbReference>
<dbReference type="InterPro" id="IPR001841">
    <property type="entry name" value="Znf_RING"/>
</dbReference>
<dbReference type="EC" id="2.3.2.31" evidence="5"/>
<comment type="catalytic activity">
    <reaction evidence="1">
        <text>[E2 ubiquitin-conjugating enzyme]-S-ubiquitinyl-L-cysteine + [acceptor protein]-L-lysine = [E2 ubiquitin-conjugating enzyme]-L-cysteine + [acceptor protein]-N(6)-ubiquitinyl-L-lysine.</text>
        <dbReference type="EC" id="2.3.2.31"/>
    </reaction>
</comment>
<dbReference type="CDD" id="cd22582">
    <property type="entry name" value="BRcat_RBR_unk"/>
    <property type="match status" value="1"/>
</dbReference>
<dbReference type="GO" id="GO:0016567">
    <property type="term" value="P:protein ubiquitination"/>
    <property type="evidence" value="ECO:0007669"/>
    <property type="project" value="InterPro"/>
</dbReference>
<dbReference type="InterPro" id="IPR002867">
    <property type="entry name" value="IBR_dom"/>
</dbReference>
<dbReference type="Gene3D" id="3.30.40.10">
    <property type="entry name" value="Zinc/RING finger domain, C3HC4 (zinc finger)"/>
    <property type="match status" value="1"/>
</dbReference>
<evidence type="ECO:0000256" key="6">
    <source>
        <dbReference type="ARBA" id="ARBA00022679"/>
    </source>
</evidence>
<dbReference type="GO" id="GO:0061630">
    <property type="term" value="F:ubiquitin protein ligase activity"/>
    <property type="evidence" value="ECO:0007669"/>
    <property type="project" value="UniProtKB-EC"/>
</dbReference>
<keyword evidence="8" id="KW-0677">Repeat</keyword>
<feature type="domain" description="RING-type" evidence="14">
    <location>
        <begin position="127"/>
        <end position="332"/>
    </location>
</feature>
<evidence type="ECO:0000256" key="1">
    <source>
        <dbReference type="ARBA" id="ARBA00001798"/>
    </source>
</evidence>
<reference evidence="15" key="2">
    <citation type="submission" date="2023-05" db="EMBL/GenBank/DDBJ databases">
        <authorList>
            <person name="Schelkunov M.I."/>
        </authorList>
    </citation>
    <scope>NUCLEOTIDE SEQUENCE</scope>
    <source>
        <strain evidence="15">Hsosn_3</strain>
        <tissue evidence="15">Leaf</tissue>
    </source>
</reference>
<evidence type="ECO:0000256" key="5">
    <source>
        <dbReference type="ARBA" id="ARBA00012251"/>
    </source>
</evidence>
<keyword evidence="11" id="KW-0862">Zinc</keyword>
<reference evidence="15" key="1">
    <citation type="submission" date="2023-02" db="EMBL/GenBank/DDBJ databases">
        <title>Genome of toxic invasive species Heracleum sosnowskyi carries increased number of genes despite the absence of recent whole-genome duplications.</title>
        <authorList>
            <person name="Schelkunov M."/>
            <person name="Shtratnikova V."/>
            <person name="Makarenko M."/>
            <person name="Klepikova A."/>
            <person name="Omelchenko D."/>
            <person name="Novikova G."/>
            <person name="Obukhova E."/>
            <person name="Bogdanov V."/>
            <person name="Penin A."/>
            <person name="Logacheva M."/>
        </authorList>
    </citation>
    <scope>NUCLEOTIDE SEQUENCE</scope>
    <source>
        <strain evidence="15">Hsosn_3</strain>
        <tissue evidence="15">Leaf</tissue>
    </source>
</reference>
<dbReference type="PROSITE" id="PS50089">
    <property type="entry name" value="ZF_RING_2"/>
    <property type="match status" value="1"/>
</dbReference>
<evidence type="ECO:0000256" key="10">
    <source>
        <dbReference type="ARBA" id="ARBA00022786"/>
    </source>
</evidence>
<evidence type="ECO:0000256" key="4">
    <source>
        <dbReference type="ARBA" id="ARBA00005884"/>
    </source>
</evidence>
<comment type="cofactor">
    <cofactor evidence="2">
        <name>Zn(2+)</name>
        <dbReference type="ChEBI" id="CHEBI:29105"/>
    </cofactor>
</comment>
<comment type="similarity">
    <text evidence="4">Belongs to the RBR family. Ariadne subfamily.</text>
</comment>
<comment type="function">
    <text evidence="3">Might act as an E3 ubiquitin-protein ligase, or as part of E3 complex, which accepts ubiquitin from specific E2 ubiquitin-conjugating enzymes and then transfers it to substrates.</text>
</comment>
<keyword evidence="7" id="KW-0479">Metal-binding</keyword>
<evidence type="ECO:0000256" key="7">
    <source>
        <dbReference type="ARBA" id="ARBA00022723"/>
    </source>
</evidence>
<evidence type="ECO:0000313" key="16">
    <source>
        <dbReference type="Proteomes" id="UP001237642"/>
    </source>
</evidence>
<evidence type="ECO:0000313" key="15">
    <source>
        <dbReference type="EMBL" id="KAK1354994.1"/>
    </source>
</evidence>
<dbReference type="SMART" id="SM00647">
    <property type="entry name" value="IBR"/>
    <property type="match status" value="2"/>
</dbReference>
<dbReference type="Pfam" id="PF01485">
    <property type="entry name" value="IBR"/>
    <property type="match status" value="2"/>
</dbReference>
<evidence type="ECO:0000256" key="2">
    <source>
        <dbReference type="ARBA" id="ARBA00001947"/>
    </source>
</evidence>
<dbReference type="PANTHER" id="PTHR11685">
    <property type="entry name" value="RBR FAMILY RING FINGER AND IBR DOMAIN-CONTAINING"/>
    <property type="match status" value="1"/>
</dbReference>
<feature type="domain" description="RING-type" evidence="13">
    <location>
        <begin position="131"/>
        <end position="177"/>
    </location>
</feature>
<comment type="caution">
    <text evidence="15">The sequence shown here is derived from an EMBL/GenBank/DDBJ whole genome shotgun (WGS) entry which is preliminary data.</text>
</comment>
<dbReference type="FunFam" id="3.30.40.10:FF:000230">
    <property type="entry name" value="RBR-type E3 ubiquitin transferase"/>
    <property type="match status" value="1"/>
</dbReference>
<keyword evidence="6" id="KW-0808">Transferase</keyword>
<keyword evidence="16" id="KW-1185">Reference proteome</keyword>
<dbReference type="CDD" id="cd22584">
    <property type="entry name" value="Rcat_RBR_unk"/>
    <property type="match status" value="1"/>
</dbReference>
<evidence type="ECO:0000256" key="8">
    <source>
        <dbReference type="ARBA" id="ARBA00022737"/>
    </source>
</evidence>
<dbReference type="SUPFAM" id="SSF57850">
    <property type="entry name" value="RING/U-box"/>
    <property type="match status" value="3"/>
</dbReference>
<dbReference type="InterPro" id="IPR013083">
    <property type="entry name" value="Znf_RING/FYVE/PHD"/>
</dbReference>
<dbReference type="InterPro" id="IPR044066">
    <property type="entry name" value="TRIAD_supradom"/>
</dbReference>
<accession>A0AAD8M0B2</accession>
<dbReference type="Proteomes" id="UP001237642">
    <property type="component" value="Unassembled WGS sequence"/>
</dbReference>
<evidence type="ECO:0000256" key="9">
    <source>
        <dbReference type="ARBA" id="ARBA00022771"/>
    </source>
</evidence>
<keyword evidence="9 12" id="KW-0863">Zinc-finger</keyword>
<proteinExistence type="inferred from homology"/>
<evidence type="ECO:0000259" key="13">
    <source>
        <dbReference type="PROSITE" id="PS50089"/>
    </source>
</evidence>
<dbReference type="InterPro" id="IPR017907">
    <property type="entry name" value="Znf_RING_CS"/>
</dbReference>
<dbReference type="Gene3D" id="1.20.120.1750">
    <property type="match status" value="1"/>
</dbReference>
<dbReference type="InterPro" id="IPR031127">
    <property type="entry name" value="E3_UB_ligase_RBR"/>
</dbReference>
<name>A0AAD8M0B2_9APIA</name>
<evidence type="ECO:0000259" key="14">
    <source>
        <dbReference type="PROSITE" id="PS51873"/>
    </source>
</evidence>